<dbReference type="GO" id="GO:0015031">
    <property type="term" value="P:protein transport"/>
    <property type="evidence" value="ECO:0007669"/>
    <property type="project" value="UniProtKB-KW"/>
</dbReference>
<evidence type="ECO:0000259" key="10">
    <source>
        <dbReference type="Pfam" id="PF09177"/>
    </source>
</evidence>
<evidence type="ECO:0000256" key="1">
    <source>
        <dbReference type="ARBA" id="ARBA00009063"/>
    </source>
</evidence>
<evidence type="ECO:0000256" key="3">
    <source>
        <dbReference type="ARBA" id="ARBA00022692"/>
    </source>
</evidence>
<keyword evidence="7 9" id="KW-0472">Membrane</keyword>
<keyword evidence="2" id="KW-0813">Transport</keyword>
<evidence type="ECO:0000256" key="9">
    <source>
        <dbReference type="SAM" id="Phobius"/>
    </source>
</evidence>
<accession>A0AAQ3KR04</accession>
<comment type="subcellular location">
    <subcellularLocation>
        <location evidence="8">Golgi apparatus</location>
        <location evidence="8">trans-Golgi network membrane</location>
        <topology evidence="8">Single-pass type IV membrane protein</topology>
    </subcellularLocation>
</comment>
<dbReference type="GO" id="GO:0005794">
    <property type="term" value="C:Golgi apparatus"/>
    <property type="evidence" value="ECO:0007669"/>
    <property type="project" value="UniProtKB-SubCell"/>
</dbReference>
<dbReference type="FunFam" id="1.20.58.90:FF:000004">
    <property type="entry name" value="Syntaxin 10"/>
    <property type="match status" value="1"/>
</dbReference>
<dbReference type="InterPro" id="IPR010989">
    <property type="entry name" value="SNARE"/>
</dbReference>
<protein>
    <recommendedName>
        <fullName evidence="10">Syntaxin 6/10/61 N-terminal domain-containing protein</fullName>
    </recommendedName>
</protein>
<dbReference type="Gene3D" id="1.20.58.90">
    <property type="match status" value="1"/>
</dbReference>
<evidence type="ECO:0000256" key="4">
    <source>
        <dbReference type="ARBA" id="ARBA00022927"/>
    </source>
</evidence>
<dbReference type="InterPro" id="IPR015260">
    <property type="entry name" value="Syntaxin-6/10/61_N"/>
</dbReference>
<dbReference type="GO" id="GO:0048193">
    <property type="term" value="P:Golgi vesicle transport"/>
    <property type="evidence" value="ECO:0007669"/>
    <property type="project" value="InterPro"/>
</dbReference>
<dbReference type="PANTHER" id="PTHR34949:SF3">
    <property type="entry name" value="OS08G0244100 PROTEIN"/>
    <property type="match status" value="1"/>
</dbReference>
<evidence type="ECO:0000256" key="8">
    <source>
        <dbReference type="ARBA" id="ARBA00037801"/>
    </source>
</evidence>
<evidence type="ECO:0000256" key="5">
    <source>
        <dbReference type="ARBA" id="ARBA00022989"/>
    </source>
</evidence>
<dbReference type="CDD" id="cd21442">
    <property type="entry name" value="SNARE_NTD_STX6-like"/>
    <property type="match status" value="1"/>
</dbReference>
<organism evidence="11 12">
    <name type="scientific">Canna indica</name>
    <name type="common">Indian-shot</name>
    <dbReference type="NCBI Taxonomy" id="4628"/>
    <lineage>
        <taxon>Eukaryota</taxon>
        <taxon>Viridiplantae</taxon>
        <taxon>Streptophyta</taxon>
        <taxon>Embryophyta</taxon>
        <taxon>Tracheophyta</taxon>
        <taxon>Spermatophyta</taxon>
        <taxon>Magnoliopsida</taxon>
        <taxon>Liliopsida</taxon>
        <taxon>Zingiberales</taxon>
        <taxon>Cannaceae</taxon>
        <taxon>Canna</taxon>
    </lineage>
</organism>
<reference evidence="11 12" key="1">
    <citation type="submission" date="2023-10" db="EMBL/GenBank/DDBJ databases">
        <title>Chromosome-scale genome assembly provides insights into flower coloration mechanisms of Canna indica.</title>
        <authorList>
            <person name="Li C."/>
        </authorList>
    </citation>
    <scope>NUCLEOTIDE SEQUENCE [LARGE SCALE GENOMIC DNA]</scope>
    <source>
        <tissue evidence="11">Flower</tissue>
    </source>
</reference>
<feature type="transmembrane region" description="Helical" evidence="9">
    <location>
        <begin position="337"/>
        <end position="355"/>
    </location>
</feature>
<keyword evidence="5 9" id="KW-1133">Transmembrane helix</keyword>
<dbReference type="Proteomes" id="UP001327560">
    <property type="component" value="Chromosome 7"/>
</dbReference>
<dbReference type="PANTHER" id="PTHR34949">
    <property type="entry name" value="OS05G0443700 PROTEIN"/>
    <property type="match status" value="1"/>
</dbReference>
<dbReference type="AlphaFoldDB" id="A0AAQ3KR04"/>
<gene>
    <name evidence="11" type="ORF">Cni_G22252</name>
</gene>
<keyword evidence="6" id="KW-0333">Golgi apparatus</keyword>
<evidence type="ECO:0000256" key="6">
    <source>
        <dbReference type="ARBA" id="ARBA00023034"/>
    </source>
</evidence>
<dbReference type="EMBL" id="CP136896">
    <property type="protein sequence ID" value="WOL13482.1"/>
    <property type="molecule type" value="Genomic_DNA"/>
</dbReference>
<keyword evidence="12" id="KW-1185">Reference proteome</keyword>
<name>A0AAQ3KR04_9LILI</name>
<evidence type="ECO:0000313" key="11">
    <source>
        <dbReference type="EMBL" id="WOL13482.1"/>
    </source>
</evidence>
<keyword evidence="4" id="KW-0653">Protein transport</keyword>
<evidence type="ECO:0000256" key="2">
    <source>
        <dbReference type="ARBA" id="ARBA00022448"/>
    </source>
</evidence>
<comment type="similarity">
    <text evidence="1">Belongs to the syntaxin family.</text>
</comment>
<dbReference type="SUPFAM" id="SSF47661">
    <property type="entry name" value="t-snare proteins"/>
    <property type="match status" value="1"/>
</dbReference>
<feature type="domain" description="Syntaxin 6/10/61 N-terminal" evidence="10">
    <location>
        <begin position="13"/>
        <end position="101"/>
    </location>
</feature>
<dbReference type="GO" id="GO:0016020">
    <property type="term" value="C:membrane"/>
    <property type="evidence" value="ECO:0007669"/>
    <property type="project" value="InterPro"/>
</dbReference>
<evidence type="ECO:0000256" key="7">
    <source>
        <dbReference type="ARBA" id="ARBA00023136"/>
    </source>
</evidence>
<evidence type="ECO:0000313" key="12">
    <source>
        <dbReference type="Proteomes" id="UP001327560"/>
    </source>
</evidence>
<sequence length="368" mass="42325">MAGGSSFEQWQKDVFFSAAEEVQESADAMESIYRMWIRNRRDGFDLEDSDVLRRELQAALGIAKWQLEEFEKAVKLSHKKYSLEENAIFRHKQFVSALRNQNLHVEKDLNDSLIEEGKQPLCWIRLDKEEQDDLASFLSCVPCDGQQAKHVDHNSYDPMSSSKDTIMINKDKRYVVEVAENEPDERKDDVVLANIEHSHEQTRVLSSLDIGDWKIVIADEDTDKGPIKVRPDIPSKEFSKSGILRSLESTSNRKQFWSNLWKAKNEDQPHLSHGLSYYLDLKGVTRFVQGINGLAERSRTYFSNTSQGSKLSHSQHLVGKVGGFQRRMEGSHQHMHFIRYLWITFLLVLSVVLVGKLTPGLLEFLSIL</sequence>
<keyword evidence="3 9" id="KW-0812">Transmembrane</keyword>
<proteinExistence type="inferred from homology"/>
<dbReference type="Pfam" id="PF09177">
    <property type="entry name" value="STX6_10_61_N"/>
    <property type="match status" value="1"/>
</dbReference>